<dbReference type="EMBL" id="AP015034">
    <property type="protein sequence ID" value="BAT74322.1"/>
    <property type="molecule type" value="Genomic_DNA"/>
</dbReference>
<keyword evidence="1" id="KW-0175">Coiled coil</keyword>
<evidence type="ECO:0000256" key="1">
    <source>
        <dbReference type="SAM" id="Coils"/>
    </source>
</evidence>
<sequence length="79" mass="9598">MLRRIDQKIDGLSSQMKNTDARLEHLFERMKEHYVYLTAEISRLEEEWKRTTFGETSQAKEREIKKLKAQLQDLDHYIE</sequence>
<name>A0A0S3R183_PHAAN</name>
<evidence type="ECO:0000313" key="2">
    <source>
        <dbReference type="EMBL" id="BAT74322.1"/>
    </source>
</evidence>
<gene>
    <name evidence="2" type="primary">Vigan.01G197100</name>
    <name evidence="2" type="ORF">VIGAN_01197100</name>
</gene>
<protein>
    <submittedName>
        <fullName evidence="2">Uncharacterized protein</fullName>
    </submittedName>
</protein>
<accession>A0A0S3R183</accession>
<feature type="coiled-coil region" evidence="1">
    <location>
        <begin position="2"/>
        <end position="77"/>
    </location>
</feature>
<dbReference type="Proteomes" id="UP000291084">
    <property type="component" value="Chromosome 1"/>
</dbReference>
<proteinExistence type="predicted"/>
<keyword evidence="3" id="KW-1185">Reference proteome</keyword>
<evidence type="ECO:0000313" key="3">
    <source>
        <dbReference type="Proteomes" id="UP000291084"/>
    </source>
</evidence>
<organism evidence="2 3">
    <name type="scientific">Vigna angularis var. angularis</name>
    <dbReference type="NCBI Taxonomy" id="157739"/>
    <lineage>
        <taxon>Eukaryota</taxon>
        <taxon>Viridiplantae</taxon>
        <taxon>Streptophyta</taxon>
        <taxon>Embryophyta</taxon>
        <taxon>Tracheophyta</taxon>
        <taxon>Spermatophyta</taxon>
        <taxon>Magnoliopsida</taxon>
        <taxon>eudicotyledons</taxon>
        <taxon>Gunneridae</taxon>
        <taxon>Pentapetalae</taxon>
        <taxon>rosids</taxon>
        <taxon>fabids</taxon>
        <taxon>Fabales</taxon>
        <taxon>Fabaceae</taxon>
        <taxon>Papilionoideae</taxon>
        <taxon>50 kb inversion clade</taxon>
        <taxon>NPAAA clade</taxon>
        <taxon>indigoferoid/millettioid clade</taxon>
        <taxon>Phaseoleae</taxon>
        <taxon>Vigna</taxon>
    </lineage>
</organism>
<dbReference type="AlphaFoldDB" id="A0A0S3R183"/>
<reference evidence="2 3" key="1">
    <citation type="journal article" date="2015" name="Sci. Rep.">
        <title>The power of single molecule real-time sequencing technology in the de novo assembly of a eukaryotic genome.</title>
        <authorList>
            <person name="Sakai H."/>
            <person name="Naito K."/>
            <person name="Ogiso-Tanaka E."/>
            <person name="Takahashi Y."/>
            <person name="Iseki K."/>
            <person name="Muto C."/>
            <person name="Satou K."/>
            <person name="Teruya K."/>
            <person name="Shiroma A."/>
            <person name="Shimoji M."/>
            <person name="Hirano T."/>
            <person name="Itoh T."/>
            <person name="Kaga A."/>
            <person name="Tomooka N."/>
        </authorList>
    </citation>
    <scope>NUCLEOTIDE SEQUENCE [LARGE SCALE GENOMIC DNA]</scope>
    <source>
        <strain evidence="3">cv. Shumari</strain>
    </source>
</reference>